<feature type="transmembrane region" description="Helical" evidence="1">
    <location>
        <begin position="255"/>
        <end position="275"/>
    </location>
</feature>
<feature type="transmembrane region" description="Helical" evidence="1">
    <location>
        <begin position="60"/>
        <end position="82"/>
    </location>
</feature>
<dbReference type="AlphaFoldDB" id="A0A396YT91"/>
<evidence type="ECO:0000313" key="3">
    <source>
        <dbReference type="Proteomes" id="UP000265798"/>
    </source>
</evidence>
<gene>
    <name evidence="2" type="ORF">DLM75_19940</name>
</gene>
<accession>A0A396YT91</accession>
<keyword evidence="1" id="KW-0472">Membrane</keyword>
<evidence type="ECO:0000313" key="2">
    <source>
        <dbReference type="EMBL" id="RHX85795.1"/>
    </source>
</evidence>
<dbReference type="Proteomes" id="UP000265798">
    <property type="component" value="Unassembled WGS sequence"/>
</dbReference>
<comment type="caution">
    <text evidence="2">The sequence shown here is derived from an EMBL/GenBank/DDBJ whole genome shotgun (WGS) entry which is preliminary data.</text>
</comment>
<dbReference type="EMBL" id="QHCT01000007">
    <property type="protein sequence ID" value="RHX85795.1"/>
    <property type="molecule type" value="Genomic_DNA"/>
</dbReference>
<feature type="transmembrane region" description="Helical" evidence="1">
    <location>
        <begin position="103"/>
        <end position="126"/>
    </location>
</feature>
<evidence type="ECO:0000256" key="1">
    <source>
        <dbReference type="SAM" id="Phobius"/>
    </source>
</evidence>
<reference evidence="3" key="1">
    <citation type="submission" date="2018-05" db="EMBL/GenBank/DDBJ databases">
        <title>Leptospira yasudae sp. nov. and Leptospira stimsonii sp. nov., two pathogenic species of the genus Leptospira isolated from environmental sources.</title>
        <authorList>
            <person name="Casanovas-Massana A."/>
            <person name="Hamond C."/>
            <person name="Santos L.A."/>
            <person name="Hacker K.P."/>
            <person name="Balassiano I."/>
            <person name="Medeiros M.A."/>
            <person name="Reis M.G."/>
            <person name="Ko A.I."/>
            <person name="Wunder E.A."/>
        </authorList>
    </citation>
    <scope>NUCLEOTIDE SEQUENCE [LARGE SCALE GENOMIC DNA]</scope>
    <source>
        <strain evidence="3">Yale</strain>
    </source>
</reference>
<sequence length="303" mass="35893">MDIEFWDWLKEISRVKKIGITLAGFGGLITYLKFIPDSWVAVVNRFIGQWDFKSQNLETLLITIISVISVIGIFSMTLMIAYCPLSLKEEKKESAEITKSFRFYWFLLWVFWLFQYISLSYIFLHFQNYESASEEYKSFYNLLNNLTTAIFIICFLLIYTGKKFKENITPIVICLVFFLLFLAELFLGSLMKGIEVLSYKFDSGDFFRISEYLCAFAMVIFPSRLESRSLGTPLLIIILLYVYGLMQFLGFHWLILVALLLFKFVYFILFTWLFVSGRLQYYFYKLQSLDEEIGNERPKFLER</sequence>
<protein>
    <submittedName>
        <fullName evidence="2">Uncharacterized protein</fullName>
    </submittedName>
</protein>
<organism evidence="2 3">
    <name type="scientific">Leptospira stimsonii</name>
    <dbReference type="NCBI Taxonomy" id="2202203"/>
    <lineage>
        <taxon>Bacteria</taxon>
        <taxon>Pseudomonadati</taxon>
        <taxon>Spirochaetota</taxon>
        <taxon>Spirochaetia</taxon>
        <taxon>Leptospirales</taxon>
        <taxon>Leptospiraceae</taxon>
        <taxon>Leptospira</taxon>
    </lineage>
</organism>
<feature type="transmembrane region" description="Helical" evidence="1">
    <location>
        <begin position="138"/>
        <end position="159"/>
    </location>
</feature>
<proteinExistence type="predicted"/>
<keyword evidence="1" id="KW-0812">Transmembrane</keyword>
<feature type="transmembrane region" description="Helical" evidence="1">
    <location>
        <begin position="230"/>
        <end position="249"/>
    </location>
</feature>
<feature type="transmembrane region" description="Helical" evidence="1">
    <location>
        <begin position="206"/>
        <end position="223"/>
    </location>
</feature>
<dbReference type="RefSeq" id="WP_118970257.1">
    <property type="nucleotide sequence ID" value="NZ_QHCT01000007.1"/>
</dbReference>
<keyword evidence="1" id="KW-1133">Transmembrane helix</keyword>
<feature type="transmembrane region" description="Helical" evidence="1">
    <location>
        <begin position="171"/>
        <end position="194"/>
    </location>
</feature>
<feature type="transmembrane region" description="Helical" evidence="1">
    <location>
        <begin position="20"/>
        <end position="40"/>
    </location>
</feature>
<name>A0A396YT91_9LEPT</name>